<organism evidence="2 3">
    <name type="scientific">[Mycobacterium] vasticus</name>
    <dbReference type="NCBI Taxonomy" id="2875777"/>
    <lineage>
        <taxon>Bacteria</taxon>
        <taxon>Bacillati</taxon>
        <taxon>Actinomycetota</taxon>
        <taxon>Actinomycetes</taxon>
        <taxon>Mycobacteriales</taxon>
        <taxon>Mycobacteriaceae</taxon>
        <taxon>Mycolicibacter</taxon>
    </lineage>
</organism>
<comment type="caution">
    <text evidence="2">The sequence shown here is derived from an EMBL/GenBank/DDBJ whole genome shotgun (WGS) entry which is preliminary data.</text>
</comment>
<name>A0ABU5YZ86_9MYCO</name>
<sequence length="403" mass="43774">MRSFSVAERRNRLARRHFLTPDTTGESVTRIAATLIGLHGTDPATPYLSLWARSSPFAVADLNDALYEKRSLVKHLAMRRTLWVIDPADLPAVQAAASDRVAGAERRKLIADVGKAGVADDGEEWLARAGDAVLRHLDEHGPTSSTALRTALPELAGTYDPAPGKSYGGQTHLAPRALTVLGTQGDIVRGPNDGGWTSSRPRWVSAVDWLGEPGAPMSAEAAQAQLVGTWLRGFGPATAEDITWWFGATKTAIRKALRDIGAVDVDLHGTPGYALPDDLEPEPDAEPWGALLPGLDVTTMGWYHRDWYLGEHRGQLFDNYGNAGPTLWWDGRIVGGWYQDAAAQVQVQFLEDPGRAARDVLTRRARELTDWLNGVRVPPRFPSPLVRGSAPSVRPNGRSPGRS</sequence>
<gene>
    <name evidence="2" type="ORF">K5L39_14795</name>
</gene>
<dbReference type="EMBL" id="JAYJJQ010000014">
    <property type="protein sequence ID" value="MEB3070457.1"/>
    <property type="molecule type" value="Genomic_DNA"/>
</dbReference>
<dbReference type="PANTHER" id="PTHR38479:SF2">
    <property type="entry name" value="WINGED HELIX DNA-BINDING DOMAIN-CONTAINING PROTEIN"/>
    <property type="match status" value="1"/>
</dbReference>
<dbReference type="PANTHER" id="PTHR38479">
    <property type="entry name" value="LMO0824 PROTEIN"/>
    <property type="match status" value="1"/>
</dbReference>
<dbReference type="GO" id="GO:0003677">
    <property type="term" value="F:DNA binding"/>
    <property type="evidence" value="ECO:0007669"/>
    <property type="project" value="UniProtKB-KW"/>
</dbReference>
<dbReference type="RefSeq" id="WP_225399514.1">
    <property type="nucleotide sequence ID" value="NZ_JAYJJQ010000014.1"/>
</dbReference>
<dbReference type="InterPro" id="IPR009351">
    <property type="entry name" value="AlkZ-like"/>
</dbReference>
<evidence type="ECO:0000313" key="2">
    <source>
        <dbReference type="EMBL" id="MEB3070457.1"/>
    </source>
</evidence>
<accession>A0ABU5YZ86</accession>
<keyword evidence="2" id="KW-0238">DNA-binding</keyword>
<proteinExistence type="predicted"/>
<feature type="region of interest" description="Disordered" evidence="1">
    <location>
        <begin position="381"/>
        <end position="403"/>
    </location>
</feature>
<protein>
    <submittedName>
        <fullName evidence="2">Winged helix DNA-binding domain-containing protein</fullName>
    </submittedName>
</protein>
<reference evidence="2 3" key="1">
    <citation type="submission" date="2023-12" db="EMBL/GenBank/DDBJ databases">
        <title>Description of new species of Mycobacterium terrae complex isolated from sewage at the Sao Paulo Zoological Park Foundation in Brazil.</title>
        <authorList>
            <person name="Romagnoli C.L."/>
            <person name="Conceicao E.C."/>
            <person name="Machado E."/>
            <person name="Barreto L.B.P.F."/>
            <person name="Sharma A."/>
            <person name="Silva N.M."/>
            <person name="Marques L.E."/>
            <person name="Juliana M.A."/>
            <person name="Lourenco M.C.S."/>
            <person name="Digiampietri L.A."/>
            <person name="Suffys P.N."/>
            <person name="Viana-Niero C."/>
        </authorList>
    </citation>
    <scope>NUCLEOTIDE SEQUENCE [LARGE SCALE GENOMIC DNA]</scope>
    <source>
        <strain evidence="2 3">MYC017</strain>
    </source>
</reference>
<keyword evidence="3" id="KW-1185">Reference proteome</keyword>
<evidence type="ECO:0000313" key="3">
    <source>
        <dbReference type="Proteomes" id="UP001299283"/>
    </source>
</evidence>
<dbReference type="Pfam" id="PF06224">
    <property type="entry name" value="AlkZ-like"/>
    <property type="match status" value="1"/>
</dbReference>
<evidence type="ECO:0000256" key="1">
    <source>
        <dbReference type="SAM" id="MobiDB-lite"/>
    </source>
</evidence>
<dbReference type="Proteomes" id="UP001299283">
    <property type="component" value="Unassembled WGS sequence"/>
</dbReference>